<sequence length="214" mass="23526">MDVRVTVFCLLLVFAYPSSAAKLYSDDQVSSVDSNLSNFTKNINEINNGGLKTEQNANEIIEKSDGLLDFSLGRTFGRPFKKMLQAMIPLAFGMGSAATWAVVAALVGIKTLAVTLIILKLLLMAGAAKFGAFFASKSHSAHDWSPQQKEIHLHIHNGHSEEHVPISPWNREGIQNTAESKHVNVVYEPYPGPQTISTPYGHYMKIDPGYQIPQ</sequence>
<reference evidence="3" key="1">
    <citation type="submission" date="2021-09" db="EMBL/GenBank/DDBJ databases">
        <authorList>
            <person name="Martin H S."/>
        </authorList>
    </citation>
    <scope>NUCLEOTIDE SEQUENCE</scope>
</reference>
<organism evidence="3 4">
    <name type="scientific">Danaus chrysippus</name>
    <name type="common">African queen</name>
    <dbReference type="NCBI Taxonomy" id="151541"/>
    <lineage>
        <taxon>Eukaryota</taxon>
        <taxon>Metazoa</taxon>
        <taxon>Ecdysozoa</taxon>
        <taxon>Arthropoda</taxon>
        <taxon>Hexapoda</taxon>
        <taxon>Insecta</taxon>
        <taxon>Pterygota</taxon>
        <taxon>Neoptera</taxon>
        <taxon>Endopterygota</taxon>
        <taxon>Lepidoptera</taxon>
        <taxon>Glossata</taxon>
        <taxon>Ditrysia</taxon>
        <taxon>Papilionoidea</taxon>
        <taxon>Nymphalidae</taxon>
        <taxon>Danainae</taxon>
        <taxon>Danaini</taxon>
        <taxon>Danaina</taxon>
        <taxon>Danaus</taxon>
        <taxon>Anosia</taxon>
    </lineage>
</organism>
<gene>
    <name evidence="3" type="ORF">DCHRY22_LOCUS10500</name>
</gene>
<keyword evidence="1" id="KW-1133">Transmembrane helix</keyword>
<evidence type="ECO:0000313" key="3">
    <source>
        <dbReference type="EMBL" id="CAG9573546.1"/>
    </source>
</evidence>
<evidence type="ECO:0000313" key="4">
    <source>
        <dbReference type="Proteomes" id="UP000789524"/>
    </source>
</evidence>
<evidence type="ECO:0000256" key="1">
    <source>
        <dbReference type="SAM" id="Phobius"/>
    </source>
</evidence>
<dbReference type="AlphaFoldDB" id="A0A8J2QV97"/>
<dbReference type="OrthoDB" id="7453209at2759"/>
<keyword evidence="4" id="KW-1185">Reference proteome</keyword>
<feature type="signal peptide" evidence="2">
    <location>
        <begin position="1"/>
        <end position="20"/>
    </location>
</feature>
<feature type="transmembrane region" description="Helical" evidence="1">
    <location>
        <begin position="114"/>
        <end position="135"/>
    </location>
</feature>
<dbReference type="EMBL" id="CAKASE010000070">
    <property type="protein sequence ID" value="CAG9573546.1"/>
    <property type="molecule type" value="Genomic_DNA"/>
</dbReference>
<feature type="chain" id="PRO_5035256419" evidence="2">
    <location>
        <begin position="21"/>
        <end position="214"/>
    </location>
</feature>
<keyword evidence="1" id="KW-0812">Transmembrane</keyword>
<keyword evidence="1" id="KW-0472">Membrane</keyword>
<proteinExistence type="predicted"/>
<accession>A0A8J2QV97</accession>
<comment type="caution">
    <text evidence="3">The sequence shown here is derived from an EMBL/GenBank/DDBJ whole genome shotgun (WGS) entry which is preliminary data.</text>
</comment>
<protein>
    <submittedName>
        <fullName evidence="3">(African queen) hypothetical protein</fullName>
    </submittedName>
</protein>
<name>A0A8J2QV97_9NEOP</name>
<feature type="transmembrane region" description="Helical" evidence="1">
    <location>
        <begin position="86"/>
        <end position="107"/>
    </location>
</feature>
<evidence type="ECO:0000256" key="2">
    <source>
        <dbReference type="SAM" id="SignalP"/>
    </source>
</evidence>
<keyword evidence="2" id="KW-0732">Signal</keyword>
<dbReference type="Proteomes" id="UP000789524">
    <property type="component" value="Unassembled WGS sequence"/>
</dbReference>